<evidence type="ECO:0000313" key="8">
    <source>
        <dbReference type="Proteomes" id="UP000215914"/>
    </source>
</evidence>
<comment type="caution">
    <text evidence="7">The sequence shown here is derived from an EMBL/GenBank/DDBJ whole genome shotgun (WGS) entry which is preliminary data.</text>
</comment>
<keyword evidence="4" id="KW-0694">RNA-binding</keyword>
<dbReference type="PROSITE" id="PS50102">
    <property type="entry name" value="RRM"/>
    <property type="match status" value="1"/>
</dbReference>
<evidence type="ECO:0000256" key="2">
    <source>
        <dbReference type="ARBA" id="ARBA00022728"/>
    </source>
</evidence>
<sequence length="582" mass="65183">MGSFPIFDRNSVTTFYVTNLPGGVSRMVLWRAFQQYGEIKDAYVARKRDSRGNYFGFVRYEGVHDVMTTLQGMNTVRIFEAKVSVSVAKFDKNHRSFQYNTQGALNDQRQRPAAQKGDPLPQKKPVYEYRPVKKGMTYSEVVRGKQDIQPKTCKTVVAEERIEIYPDHCMMRAVILELKGVGELKEIRRMMDVGGYGEFPVSYLGGLKCMVVLKEKGHAIEFMKYVRETWSQVIVAASLWRGEDLQYDRLVWVKIFGIPIHLRASSLYNRVGECFGKIVGESEFSWADSDNSDSGVWILTEIGKRIEEVVNVEWGGKSYKVWVCEEVNPWVKDVIGELSVERKSSPTKSSESAAAPTGKEKDGENRGGEKVGEETIGQPRDMESSSPMHGVHENNNEDAINMAAGDLNKKHYNDGGGTRGKEQAENISVENINEVGQGPCPKSRKRPRSARSPQCLDPEEEAYREIPVQTHIRNLERSFDLNDAMNEEEGFAGESNIQVANIHSNGGDESKSGDPPENERQFADGERTDQYIGIATTIVDPDPEVRKETADTVTVGAAVGFQLGGFHDQVSEIIIGEKIVLQ</sequence>
<name>A0A9K3HSY1_HELAN</name>
<dbReference type="GO" id="GO:0005681">
    <property type="term" value="C:spliceosomal complex"/>
    <property type="evidence" value="ECO:0007669"/>
    <property type="project" value="UniProtKB-KW"/>
</dbReference>
<dbReference type="CDD" id="cd00590">
    <property type="entry name" value="RRM_SF"/>
    <property type="match status" value="1"/>
</dbReference>
<evidence type="ECO:0000313" key="7">
    <source>
        <dbReference type="EMBL" id="KAF5783555.1"/>
    </source>
</evidence>
<dbReference type="Pfam" id="PF00076">
    <property type="entry name" value="RRM_1"/>
    <property type="match status" value="1"/>
</dbReference>
<dbReference type="InterPro" id="IPR012677">
    <property type="entry name" value="Nucleotide-bd_a/b_plait_sf"/>
</dbReference>
<keyword evidence="8" id="KW-1185">Reference proteome</keyword>
<feature type="region of interest" description="Disordered" evidence="5">
    <location>
        <begin position="101"/>
        <end position="124"/>
    </location>
</feature>
<accession>A0A9K3HSY1</accession>
<gene>
    <name evidence="7" type="ORF">HanXRQr2_Chr11g0509271</name>
</gene>
<reference evidence="7" key="1">
    <citation type="journal article" date="2017" name="Nature">
        <title>The sunflower genome provides insights into oil metabolism, flowering and Asterid evolution.</title>
        <authorList>
            <person name="Badouin H."/>
            <person name="Gouzy J."/>
            <person name="Grassa C.J."/>
            <person name="Murat F."/>
            <person name="Staton S.E."/>
            <person name="Cottret L."/>
            <person name="Lelandais-Briere C."/>
            <person name="Owens G.L."/>
            <person name="Carrere S."/>
            <person name="Mayjonade B."/>
            <person name="Legrand L."/>
            <person name="Gill N."/>
            <person name="Kane N.C."/>
            <person name="Bowers J.E."/>
            <person name="Hubner S."/>
            <person name="Bellec A."/>
            <person name="Berard A."/>
            <person name="Berges H."/>
            <person name="Blanchet N."/>
            <person name="Boniface M.C."/>
            <person name="Brunel D."/>
            <person name="Catrice O."/>
            <person name="Chaidir N."/>
            <person name="Claudel C."/>
            <person name="Donnadieu C."/>
            <person name="Faraut T."/>
            <person name="Fievet G."/>
            <person name="Helmstetter N."/>
            <person name="King M."/>
            <person name="Knapp S.J."/>
            <person name="Lai Z."/>
            <person name="Le Paslier M.C."/>
            <person name="Lippi Y."/>
            <person name="Lorenzon L."/>
            <person name="Mandel J.R."/>
            <person name="Marage G."/>
            <person name="Marchand G."/>
            <person name="Marquand E."/>
            <person name="Bret-Mestries E."/>
            <person name="Morien E."/>
            <person name="Nambeesan S."/>
            <person name="Nguyen T."/>
            <person name="Pegot-Espagnet P."/>
            <person name="Pouilly N."/>
            <person name="Raftis F."/>
            <person name="Sallet E."/>
            <person name="Schiex T."/>
            <person name="Thomas J."/>
            <person name="Vandecasteele C."/>
            <person name="Vares D."/>
            <person name="Vear F."/>
            <person name="Vautrin S."/>
            <person name="Crespi M."/>
            <person name="Mangin B."/>
            <person name="Burke J.M."/>
            <person name="Salse J."/>
            <person name="Munos S."/>
            <person name="Vincourt P."/>
            <person name="Rieseberg L.H."/>
            <person name="Langlade N.B."/>
        </authorList>
    </citation>
    <scope>NUCLEOTIDE SEQUENCE</scope>
    <source>
        <tissue evidence="7">Leaves</tissue>
    </source>
</reference>
<dbReference type="GO" id="GO:0003723">
    <property type="term" value="F:RNA binding"/>
    <property type="evidence" value="ECO:0007669"/>
    <property type="project" value="UniProtKB-UniRule"/>
</dbReference>
<dbReference type="InterPro" id="IPR050907">
    <property type="entry name" value="SRSF"/>
</dbReference>
<feature type="compositionally biased region" description="Polar residues" evidence="5">
    <location>
        <begin position="495"/>
        <end position="504"/>
    </location>
</feature>
<evidence type="ECO:0000259" key="6">
    <source>
        <dbReference type="PROSITE" id="PS50102"/>
    </source>
</evidence>
<proteinExistence type="predicted"/>
<feature type="region of interest" description="Disordered" evidence="5">
    <location>
        <begin position="341"/>
        <end position="394"/>
    </location>
</feature>
<feature type="region of interest" description="Disordered" evidence="5">
    <location>
        <begin position="486"/>
        <end position="529"/>
    </location>
</feature>
<dbReference type="InterPro" id="IPR035979">
    <property type="entry name" value="RBD_domain_sf"/>
</dbReference>
<feature type="region of interest" description="Disordered" evidence="5">
    <location>
        <begin position="427"/>
        <end position="461"/>
    </location>
</feature>
<keyword evidence="1" id="KW-0507">mRNA processing</keyword>
<dbReference type="EMBL" id="MNCJ02000326">
    <property type="protein sequence ID" value="KAF5783555.1"/>
    <property type="molecule type" value="Genomic_DNA"/>
</dbReference>
<dbReference type="AlphaFoldDB" id="A0A9K3HSY1"/>
<feature type="compositionally biased region" description="Basic and acidic residues" evidence="5">
    <location>
        <begin position="358"/>
        <end position="373"/>
    </location>
</feature>
<dbReference type="Gene3D" id="3.30.70.330">
    <property type="match status" value="1"/>
</dbReference>
<reference evidence="7" key="2">
    <citation type="submission" date="2020-06" db="EMBL/GenBank/DDBJ databases">
        <title>Helianthus annuus Genome sequencing and assembly Release 2.</title>
        <authorList>
            <person name="Gouzy J."/>
            <person name="Langlade N."/>
            <person name="Munos S."/>
        </authorList>
    </citation>
    <scope>NUCLEOTIDE SEQUENCE</scope>
    <source>
        <tissue evidence="7">Leaves</tissue>
    </source>
</reference>
<dbReference type="SUPFAM" id="SSF54928">
    <property type="entry name" value="RNA-binding domain, RBD"/>
    <property type="match status" value="1"/>
</dbReference>
<evidence type="ECO:0000256" key="4">
    <source>
        <dbReference type="PROSITE-ProRule" id="PRU00176"/>
    </source>
</evidence>
<dbReference type="GO" id="GO:0006397">
    <property type="term" value="P:mRNA processing"/>
    <property type="evidence" value="ECO:0007669"/>
    <property type="project" value="UniProtKB-KW"/>
</dbReference>
<dbReference type="Proteomes" id="UP000215914">
    <property type="component" value="Unassembled WGS sequence"/>
</dbReference>
<dbReference type="Gramene" id="mRNA:HanXRQr2_Chr11g0509271">
    <property type="protein sequence ID" value="CDS:HanXRQr2_Chr11g0509271.1"/>
    <property type="gene ID" value="HanXRQr2_Chr11g0509271"/>
</dbReference>
<feature type="domain" description="RRM" evidence="6">
    <location>
        <begin position="13"/>
        <end position="90"/>
    </location>
</feature>
<dbReference type="GO" id="GO:0008380">
    <property type="term" value="P:RNA splicing"/>
    <property type="evidence" value="ECO:0007669"/>
    <property type="project" value="UniProtKB-KW"/>
</dbReference>
<keyword evidence="3" id="KW-0508">mRNA splicing</keyword>
<dbReference type="InterPro" id="IPR000504">
    <property type="entry name" value="RRM_dom"/>
</dbReference>
<feature type="compositionally biased region" description="Basic and acidic residues" evidence="5">
    <location>
        <begin position="506"/>
        <end position="529"/>
    </location>
</feature>
<keyword evidence="2" id="KW-0747">Spliceosome</keyword>
<evidence type="ECO:0000256" key="1">
    <source>
        <dbReference type="ARBA" id="ARBA00022664"/>
    </source>
</evidence>
<evidence type="ECO:0000256" key="3">
    <source>
        <dbReference type="ARBA" id="ARBA00023187"/>
    </source>
</evidence>
<organism evidence="7 8">
    <name type="scientific">Helianthus annuus</name>
    <name type="common">Common sunflower</name>
    <dbReference type="NCBI Taxonomy" id="4232"/>
    <lineage>
        <taxon>Eukaryota</taxon>
        <taxon>Viridiplantae</taxon>
        <taxon>Streptophyta</taxon>
        <taxon>Embryophyta</taxon>
        <taxon>Tracheophyta</taxon>
        <taxon>Spermatophyta</taxon>
        <taxon>Magnoliopsida</taxon>
        <taxon>eudicotyledons</taxon>
        <taxon>Gunneridae</taxon>
        <taxon>Pentapetalae</taxon>
        <taxon>asterids</taxon>
        <taxon>campanulids</taxon>
        <taxon>Asterales</taxon>
        <taxon>Asteraceae</taxon>
        <taxon>Asteroideae</taxon>
        <taxon>Heliantheae alliance</taxon>
        <taxon>Heliantheae</taxon>
        <taxon>Helianthus</taxon>
    </lineage>
</organism>
<dbReference type="PANTHER" id="PTHR23147">
    <property type="entry name" value="SERINE/ARGININE RICH SPLICING FACTOR"/>
    <property type="match status" value="1"/>
</dbReference>
<dbReference type="SMART" id="SM00360">
    <property type="entry name" value="RRM"/>
    <property type="match status" value="1"/>
</dbReference>
<protein>
    <submittedName>
        <fullName evidence="7">RNA recognition motif domain, nucleotide-binding alpha-beta plait domain superfamily</fullName>
    </submittedName>
</protein>
<evidence type="ECO:0000256" key="5">
    <source>
        <dbReference type="SAM" id="MobiDB-lite"/>
    </source>
</evidence>